<keyword evidence="2" id="KW-1185">Reference proteome</keyword>
<dbReference type="GO" id="GO:0008168">
    <property type="term" value="F:methyltransferase activity"/>
    <property type="evidence" value="ECO:0007669"/>
    <property type="project" value="UniProtKB-KW"/>
</dbReference>
<name>A0A1G7CRX2_9PROT</name>
<dbReference type="AlphaFoldDB" id="A0A1G7CRX2"/>
<sequence>MRAEVGGLVLPFANPRHAHEVRCLERMPIADDQVMVAGVIDTLTNFVEHPEVVAERIQRVARAVGDPRRVLAGTDCGFDTSAGRGRVAPDVVWAKLRSLAAGARLASARLFPTAG</sequence>
<dbReference type="EMBL" id="FMZX01000035">
    <property type="protein sequence ID" value="SDE41983.1"/>
    <property type="molecule type" value="Genomic_DNA"/>
</dbReference>
<keyword evidence="1" id="KW-0489">Methyltransferase</keyword>
<keyword evidence="1" id="KW-0808">Transferase</keyword>
<dbReference type="Gene3D" id="3.20.20.210">
    <property type="match status" value="1"/>
</dbReference>
<accession>A0A1G7CRX2</accession>
<gene>
    <name evidence="1" type="ORF">SAMN04487779_10357</name>
</gene>
<protein>
    <submittedName>
        <fullName evidence="1">5-methyltetrahydropteroyltriglutamate--homocysteine methyltransferase</fullName>
    </submittedName>
</protein>
<dbReference type="Proteomes" id="UP000198925">
    <property type="component" value="Unassembled WGS sequence"/>
</dbReference>
<evidence type="ECO:0000313" key="2">
    <source>
        <dbReference type="Proteomes" id="UP000198925"/>
    </source>
</evidence>
<reference evidence="1 2" key="1">
    <citation type="submission" date="2016-10" db="EMBL/GenBank/DDBJ databases">
        <authorList>
            <person name="de Groot N.N."/>
        </authorList>
    </citation>
    <scope>NUCLEOTIDE SEQUENCE [LARGE SCALE GENOMIC DNA]</scope>
    <source>
        <strain evidence="1 2">CPCC 100156</strain>
    </source>
</reference>
<dbReference type="InterPro" id="IPR038071">
    <property type="entry name" value="UROD/MetE-like_sf"/>
</dbReference>
<organism evidence="1 2">
    <name type="scientific">Belnapia rosea</name>
    <dbReference type="NCBI Taxonomy" id="938405"/>
    <lineage>
        <taxon>Bacteria</taxon>
        <taxon>Pseudomonadati</taxon>
        <taxon>Pseudomonadota</taxon>
        <taxon>Alphaproteobacteria</taxon>
        <taxon>Acetobacterales</taxon>
        <taxon>Roseomonadaceae</taxon>
        <taxon>Belnapia</taxon>
    </lineage>
</organism>
<dbReference type="RefSeq" id="WP_090665147.1">
    <property type="nucleotide sequence ID" value="NZ_FMZX01000035.1"/>
</dbReference>
<proteinExistence type="predicted"/>
<dbReference type="GO" id="GO:0032259">
    <property type="term" value="P:methylation"/>
    <property type="evidence" value="ECO:0007669"/>
    <property type="project" value="UniProtKB-KW"/>
</dbReference>
<evidence type="ECO:0000313" key="1">
    <source>
        <dbReference type="EMBL" id="SDE41983.1"/>
    </source>
</evidence>
<dbReference type="SUPFAM" id="SSF51726">
    <property type="entry name" value="UROD/MetE-like"/>
    <property type="match status" value="1"/>
</dbReference>